<keyword evidence="8" id="KW-0325">Glycoprotein</keyword>
<evidence type="ECO:0000256" key="7">
    <source>
        <dbReference type="ARBA" id="ARBA00023170"/>
    </source>
</evidence>
<evidence type="ECO:0000256" key="3">
    <source>
        <dbReference type="ARBA" id="ARBA00022692"/>
    </source>
</evidence>
<comment type="similarity">
    <text evidence="10">Belongs to the G-protein coupled receptor 1 family.</text>
</comment>
<evidence type="ECO:0000256" key="9">
    <source>
        <dbReference type="ARBA" id="ARBA00023224"/>
    </source>
</evidence>
<sequence>MENDFYDSTGRPWKEANFDLKYFWAVFVALTALATTFANALVLLAVWKDPNKNLQRSPSNLLIASQAIADFFVGLVQEPLCAWWILTFSSIAVHAIEAVSSLFLVSSVLHAVALSFDRYVAVARPLQHNVTITKRRVFLWILVIWISSIVYMSYRTILRELNYSITLINIISGAHTVLPSVISVLFYIRLYCMLKNLRKGARDLDESGKMVINAYQRERNMTKAMVVALCLFLFCLTPWFVFYQVIGACPTCEEHESYQMYLFAIFYYIFTMKSLLNPFLYAWRLPKYKAVFKTLLKTGRNNHRRIEVINLSETS</sequence>
<gene>
    <name evidence="13" type="ORF">pdam_00010376</name>
</gene>
<keyword evidence="2" id="KW-1003">Cell membrane</keyword>
<keyword evidence="6 11" id="KW-0472">Membrane</keyword>
<feature type="domain" description="G-protein coupled receptors family 1 profile" evidence="12">
    <location>
        <begin position="38"/>
        <end position="281"/>
    </location>
</feature>
<evidence type="ECO:0000256" key="11">
    <source>
        <dbReference type="SAM" id="Phobius"/>
    </source>
</evidence>
<keyword evidence="5 10" id="KW-0297">G-protein coupled receptor</keyword>
<evidence type="ECO:0000256" key="10">
    <source>
        <dbReference type="RuleBase" id="RU000688"/>
    </source>
</evidence>
<feature type="transmembrane region" description="Helical" evidence="11">
    <location>
        <begin position="224"/>
        <end position="246"/>
    </location>
</feature>
<comment type="caution">
    <text evidence="13">The sequence shown here is derived from an EMBL/GenBank/DDBJ whole genome shotgun (WGS) entry which is preliminary data.</text>
</comment>
<dbReference type="InterPro" id="IPR000276">
    <property type="entry name" value="GPCR_Rhodpsn"/>
</dbReference>
<evidence type="ECO:0000256" key="2">
    <source>
        <dbReference type="ARBA" id="ARBA00022475"/>
    </source>
</evidence>
<feature type="transmembrane region" description="Helical" evidence="11">
    <location>
        <begin position="258"/>
        <end position="283"/>
    </location>
</feature>
<keyword evidence="7 10" id="KW-0675">Receptor</keyword>
<dbReference type="CDD" id="cd00637">
    <property type="entry name" value="7tm_classA_rhodopsin-like"/>
    <property type="match status" value="1"/>
</dbReference>
<dbReference type="PRINTS" id="PR00237">
    <property type="entry name" value="GPCRRHODOPSN"/>
</dbReference>
<keyword evidence="4 11" id="KW-1133">Transmembrane helix</keyword>
<evidence type="ECO:0000256" key="4">
    <source>
        <dbReference type="ARBA" id="ARBA00022989"/>
    </source>
</evidence>
<accession>A0A3M6UFW8</accession>
<evidence type="ECO:0000259" key="12">
    <source>
        <dbReference type="PROSITE" id="PS50262"/>
    </source>
</evidence>
<dbReference type="PROSITE" id="PS00237">
    <property type="entry name" value="G_PROTEIN_RECEP_F1_1"/>
    <property type="match status" value="1"/>
</dbReference>
<dbReference type="PANTHER" id="PTHR24246">
    <property type="entry name" value="OLFACTORY RECEPTOR AND ADENOSINE RECEPTOR"/>
    <property type="match status" value="1"/>
</dbReference>
<dbReference type="GO" id="GO:0005886">
    <property type="term" value="C:plasma membrane"/>
    <property type="evidence" value="ECO:0007669"/>
    <property type="project" value="UniProtKB-SubCell"/>
</dbReference>
<name>A0A3M6UFW8_POCDA</name>
<comment type="subcellular location">
    <subcellularLocation>
        <location evidence="1">Cell membrane</location>
        <topology evidence="1">Multi-pass membrane protein</topology>
    </subcellularLocation>
</comment>
<keyword evidence="9 10" id="KW-0807">Transducer</keyword>
<dbReference type="AlphaFoldDB" id="A0A3M6UFW8"/>
<dbReference type="STRING" id="46731.A0A3M6UFW8"/>
<evidence type="ECO:0000256" key="5">
    <source>
        <dbReference type="ARBA" id="ARBA00023040"/>
    </source>
</evidence>
<dbReference type="EMBL" id="RCHS01001660">
    <property type="protein sequence ID" value="RMX52288.1"/>
    <property type="molecule type" value="Genomic_DNA"/>
</dbReference>
<reference evidence="13 14" key="1">
    <citation type="journal article" date="2018" name="Sci. Rep.">
        <title>Comparative analysis of the Pocillopora damicornis genome highlights role of immune system in coral evolution.</title>
        <authorList>
            <person name="Cunning R."/>
            <person name="Bay R.A."/>
            <person name="Gillette P."/>
            <person name="Baker A.C."/>
            <person name="Traylor-Knowles N."/>
        </authorList>
    </citation>
    <scope>NUCLEOTIDE SEQUENCE [LARGE SCALE GENOMIC DNA]</scope>
    <source>
        <strain evidence="13">RSMAS</strain>
        <tissue evidence="13">Whole animal</tissue>
    </source>
</reference>
<dbReference type="SUPFAM" id="SSF81321">
    <property type="entry name" value="Family A G protein-coupled receptor-like"/>
    <property type="match status" value="1"/>
</dbReference>
<keyword evidence="3 10" id="KW-0812">Transmembrane</keyword>
<feature type="transmembrane region" description="Helical" evidence="11">
    <location>
        <begin position="22"/>
        <end position="47"/>
    </location>
</feature>
<evidence type="ECO:0000256" key="1">
    <source>
        <dbReference type="ARBA" id="ARBA00004651"/>
    </source>
</evidence>
<dbReference type="OrthoDB" id="9894375at2759"/>
<dbReference type="PROSITE" id="PS50262">
    <property type="entry name" value="G_PROTEIN_RECEP_F1_2"/>
    <property type="match status" value="1"/>
</dbReference>
<protein>
    <recommendedName>
        <fullName evidence="12">G-protein coupled receptors family 1 profile domain-containing protein</fullName>
    </recommendedName>
</protein>
<dbReference type="Gene3D" id="1.20.1070.10">
    <property type="entry name" value="Rhodopsin 7-helix transmembrane proteins"/>
    <property type="match status" value="1"/>
</dbReference>
<dbReference type="GO" id="GO:0004930">
    <property type="term" value="F:G protein-coupled receptor activity"/>
    <property type="evidence" value="ECO:0007669"/>
    <property type="project" value="UniProtKB-KW"/>
</dbReference>
<dbReference type="Pfam" id="PF00001">
    <property type="entry name" value="7tm_1"/>
    <property type="match status" value="1"/>
</dbReference>
<feature type="transmembrane region" description="Helical" evidence="11">
    <location>
        <begin position="137"/>
        <end position="154"/>
    </location>
</feature>
<evidence type="ECO:0000313" key="14">
    <source>
        <dbReference type="Proteomes" id="UP000275408"/>
    </source>
</evidence>
<proteinExistence type="inferred from homology"/>
<evidence type="ECO:0000313" key="13">
    <source>
        <dbReference type="EMBL" id="RMX52288.1"/>
    </source>
</evidence>
<keyword evidence="14" id="KW-1185">Reference proteome</keyword>
<feature type="transmembrane region" description="Helical" evidence="11">
    <location>
        <begin position="166"/>
        <end position="188"/>
    </location>
</feature>
<dbReference type="PANTHER" id="PTHR24246:SF27">
    <property type="entry name" value="ADENOSINE RECEPTOR, ISOFORM A"/>
    <property type="match status" value="1"/>
</dbReference>
<organism evidence="13 14">
    <name type="scientific">Pocillopora damicornis</name>
    <name type="common">Cauliflower coral</name>
    <name type="synonym">Millepora damicornis</name>
    <dbReference type="NCBI Taxonomy" id="46731"/>
    <lineage>
        <taxon>Eukaryota</taxon>
        <taxon>Metazoa</taxon>
        <taxon>Cnidaria</taxon>
        <taxon>Anthozoa</taxon>
        <taxon>Hexacorallia</taxon>
        <taxon>Scleractinia</taxon>
        <taxon>Astrocoeniina</taxon>
        <taxon>Pocilloporidae</taxon>
        <taxon>Pocillopora</taxon>
    </lineage>
</organism>
<evidence type="ECO:0000256" key="8">
    <source>
        <dbReference type="ARBA" id="ARBA00023180"/>
    </source>
</evidence>
<dbReference type="InterPro" id="IPR017452">
    <property type="entry name" value="GPCR_Rhodpsn_7TM"/>
</dbReference>
<dbReference type="Proteomes" id="UP000275408">
    <property type="component" value="Unassembled WGS sequence"/>
</dbReference>
<evidence type="ECO:0000256" key="6">
    <source>
        <dbReference type="ARBA" id="ARBA00023136"/>
    </source>
</evidence>